<dbReference type="RefSeq" id="WP_380583899.1">
    <property type="nucleotide sequence ID" value="NZ_JBHSQJ010000064.1"/>
</dbReference>
<dbReference type="PANTHER" id="PTHR43630">
    <property type="entry name" value="POLY-BETA-1,6-N-ACETYL-D-GLUCOSAMINE SYNTHASE"/>
    <property type="match status" value="1"/>
</dbReference>
<feature type="transmembrane region" description="Helical" evidence="4">
    <location>
        <begin position="6"/>
        <end position="29"/>
    </location>
</feature>
<comment type="similarity">
    <text evidence="1">Belongs to the glycosyltransferase 2 family.</text>
</comment>
<sequence length="432" mass="47836">MIRALYLTLYAPTSLVLLVVAGTTLAWMLDSWRTPRAVGQMPFPPPDRPRLSFSLLVPARHEEAVLAHTVRRLLLQDHPDFEVLIVVGHDDPGTTRVAEMLADEDPRVRVVVDHSVPKNKPKGLNTALPQCRGEIVGVSDAEDEVAPALLRHVDTLFRAEQAHVVQGGVQLMNLRSSWWSLRNCLEYFFWFSSRLHYHARNGFVPLGGNTVFLRADLLRAAGGWDAECLAEDCELGIRLSTAGARVAVAYSPELATREETPPTLRGLVKQRTRWNQGYLQVLKRGSWRALPTAGRRLMARYLLAMPYLQALSGILVPVSLVAVLLLRAPVPYVLMTFTPLAPTLTGLVVEVLGLHEFGRMYGIEVRLRDYAKLVLGAVPYQLLLSFAALRAAVREVRGERGWEKTEHVGAHLAPQEAKAAASVPVAVRSSAE</sequence>
<evidence type="ECO:0000256" key="1">
    <source>
        <dbReference type="ARBA" id="ARBA00006739"/>
    </source>
</evidence>
<comment type="caution">
    <text evidence="5">The sequence shown here is derived from an EMBL/GenBank/DDBJ whole genome shotgun (WGS) entry which is preliminary data.</text>
</comment>
<keyword evidence="4" id="KW-0812">Transmembrane</keyword>
<dbReference type="EMBL" id="JBHSQJ010000064">
    <property type="protein sequence ID" value="MFC5908739.1"/>
    <property type="molecule type" value="Genomic_DNA"/>
</dbReference>
<dbReference type="Pfam" id="PF13641">
    <property type="entry name" value="Glyco_tranf_2_3"/>
    <property type="match status" value="1"/>
</dbReference>
<dbReference type="PANTHER" id="PTHR43630:SF1">
    <property type="entry name" value="POLY-BETA-1,6-N-ACETYL-D-GLUCOSAMINE SYNTHASE"/>
    <property type="match status" value="1"/>
</dbReference>
<feature type="transmembrane region" description="Helical" evidence="4">
    <location>
        <begin position="373"/>
        <end position="393"/>
    </location>
</feature>
<evidence type="ECO:0000256" key="4">
    <source>
        <dbReference type="SAM" id="Phobius"/>
    </source>
</evidence>
<evidence type="ECO:0000313" key="6">
    <source>
        <dbReference type="Proteomes" id="UP001596174"/>
    </source>
</evidence>
<keyword evidence="4" id="KW-1133">Transmembrane helix</keyword>
<feature type="transmembrane region" description="Helical" evidence="4">
    <location>
        <begin position="301"/>
        <end position="326"/>
    </location>
</feature>
<accession>A0ABW1G2C1</accession>
<feature type="transmembrane region" description="Helical" evidence="4">
    <location>
        <begin position="332"/>
        <end position="352"/>
    </location>
</feature>
<dbReference type="EC" id="2.4.-.-" evidence="5"/>
<proteinExistence type="inferred from homology"/>
<gene>
    <name evidence="5" type="ORF">ACFP3V_16145</name>
</gene>
<keyword evidence="6" id="KW-1185">Reference proteome</keyword>
<dbReference type="SUPFAM" id="SSF53448">
    <property type="entry name" value="Nucleotide-diphospho-sugar transferases"/>
    <property type="match status" value="1"/>
</dbReference>
<dbReference type="InterPro" id="IPR029044">
    <property type="entry name" value="Nucleotide-diphossugar_trans"/>
</dbReference>
<dbReference type="Proteomes" id="UP001596174">
    <property type="component" value="Unassembled WGS sequence"/>
</dbReference>
<dbReference type="GO" id="GO:0016757">
    <property type="term" value="F:glycosyltransferase activity"/>
    <property type="evidence" value="ECO:0007669"/>
    <property type="project" value="UniProtKB-KW"/>
</dbReference>
<evidence type="ECO:0000313" key="5">
    <source>
        <dbReference type="EMBL" id="MFC5908739.1"/>
    </source>
</evidence>
<evidence type="ECO:0000256" key="3">
    <source>
        <dbReference type="ARBA" id="ARBA00022679"/>
    </source>
</evidence>
<name>A0ABW1G2C1_9ACTN</name>
<keyword evidence="3 5" id="KW-0808">Transferase</keyword>
<reference evidence="6" key="1">
    <citation type="journal article" date="2019" name="Int. J. Syst. Evol. Microbiol.">
        <title>The Global Catalogue of Microorganisms (GCM) 10K type strain sequencing project: providing services to taxonomists for standard genome sequencing and annotation.</title>
        <authorList>
            <consortium name="The Broad Institute Genomics Platform"/>
            <consortium name="The Broad Institute Genome Sequencing Center for Infectious Disease"/>
            <person name="Wu L."/>
            <person name="Ma J."/>
        </authorList>
    </citation>
    <scope>NUCLEOTIDE SEQUENCE [LARGE SCALE GENOMIC DNA]</scope>
    <source>
        <strain evidence="6">JCM 4816</strain>
    </source>
</reference>
<keyword evidence="2 5" id="KW-0328">Glycosyltransferase</keyword>
<keyword evidence="4" id="KW-0472">Membrane</keyword>
<evidence type="ECO:0000256" key="2">
    <source>
        <dbReference type="ARBA" id="ARBA00022676"/>
    </source>
</evidence>
<dbReference type="Gene3D" id="3.90.550.10">
    <property type="entry name" value="Spore Coat Polysaccharide Biosynthesis Protein SpsA, Chain A"/>
    <property type="match status" value="1"/>
</dbReference>
<organism evidence="5 6">
    <name type="scientific">Streptacidiphilus monticola</name>
    <dbReference type="NCBI Taxonomy" id="2161674"/>
    <lineage>
        <taxon>Bacteria</taxon>
        <taxon>Bacillati</taxon>
        <taxon>Actinomycetota</taxon>
        <taxon>Actinomycetes</taxon>
        <taxon>Kitasatosporales</taxon>
        <taxon>Streptomycetaceae</taxon>
        <taxon>Streptacidiphilus</taxon>
    </lineage>
</organism>
<protein>
    <submittedName>
        <fullName evidence="5">Glycosyltransferase</fullName>
        <ecNumber evidence="5">2.4.-.-</ecNumber>
    </submittedName>
</protein>